<dbReference type="Gene3D" id="3.10.580.10">
    <property type="entry name" value="CBS-domain"/>
    <property type="match status" value="1"/>
</dbReference>
<dbReference type="PANTHER" id="PTHR43099">
    <property type="entry name" value="UPF0053 PROTEIN YRKA"/>
    <property type="match status" value="1"/>
</dbReference>
<keyword evidence="5 8" id="KW-1133">Transmembrane helix</keyword>
<evidence type="ECO:0000313" key="12">
    <source>
        <dbReference type="EMBL" id="RZU46515.1"/>
    </source>
</evidence>
<keyword evidence="6 8" id="KW-0472">Membrane</keyword>
<feature type="transmembrane region" description="Helical" evidence="9">
    <location>
        <begin position="56"/>
        <end position="78"/>
    </location>
</feature>
<proteinExistence type="predicted"/>
<sequence>MSTGWSLLISALLLVANAFFVAAEFALVAAKRHRLERSAAAGSRGARAAIAGTRQLSMMLAGAQLGITLCTLGLGALAKPTVAHLLEPLFTAVGLPDTAAYVVAFVLAVSVVGFLHVVVGEMAPKSWAISHPESSAQLLAIPFVGFTTVLRPFLSALNGLANACLRAVKVTPQDELAQVHSPGQLQLLLETSKEHGTIAAAEHELLTAMLSVQSTTVGQVMIPAQDIVAVAADADARQVELLSTASGRSRLAVTDTDAGIVGVVHVRDAAKATSHGKSVTARELMAAPLSMPADTSVLDAIATMRQRRIQLALVTATTQVVGLVTLEDLLEQVIGQFDDETDPVIDAARRAGRTGRTDR</sequence>
<accession>A0A4Q7Z9G8</accession>
<dbReference type="AlphaFoldDB" id="A0A4Q7Z9G8"/>
<comment type="caution">
    <text evidence="12">The sequence shown here is derived from an EMBL/GenBank/DDBJ whole genome shotgun (WGS) entry which is preliminary data.</text>
</comment>
<protein>
    <submittedName>
        <fullName evidence="12">CBS domain containing-hemolysin-like protein</fullName>
    </submittedName>
</protein>
<dbReference type="Pfam" id="PF00571">
    <property type="entry name" value="CBS"/>
    <property type="match status" value="2"/>
</dbReference>
<feature type="transmembrane region" description="Helical" evidence="9">
    <location>
        <begin position="6"/>
        <end position="28"/>
    </location>
</feature>
<keyword evidence="7" id="KW-0129">CBS domain</keyword>
<gene>
    <name evidence="12" type="ORF">EV385_6589</name>
</gene>
<evidence type="ECO:0000256" key="5">
    <source>
        <dbReference type="ARBA" id="ARBA00022989"/>
    </source>
</evidence>
<dbReference type="InterPro" id="IPR002550">
    <property type="entry name" value="CNNM"/>
</dbReference>
<dbReference type="InterPro" id="IPR044751">
    <property type="entry name" value="Ion_transp-like_CBS"/>
</dbReference>
<evidence type="ECO:0000256" key="6">
    <source>
        <dbReference type="ARBA" id="ARBA00023136"/>
    </source>
</evidence>
<dbReference type="GO" id="GO:0005886">
    <property type="term" value="C:plasma membrane"/>
    <property type="evidence" value="ECO:0007669"/>
    <property type="project" value="UniProtKB-SubCell"/>
</dbReference>
<dbReference type="SUPFAM" id="SSF54631">
    <property type="entry name" value="CBS-domain pair"/>
    <property type="match status" value="1"/>
</dbReference>
<evidence type="ECO:0000256" key="8">
    <source>
        <dbReference type="PROSITE-ProRule" id="PRU01193"/>
    </source>
</evidence>
<dbReference type="Pfam" id="PF01595">
    <property type="entry name" value="CNNM"/>
    <property type="match status" value="1"/>
</dbReference>
<dbReference type="PROSITE" id="PS51371">
    <property type="entry name" value="CBS"/>
    <property type="match status" value="2"/>
</dbReference>
<dbReference type="OrthoDB" id="110231at2"/>
<evidence type="ECO:0000259" key="10">
    <source>
        <dbReference type="PROSITE" id="PS51371"/>
    </source>
</evidence>
<reference evidence="12 13" key="1">
    <citation type="submission" date="2019-02" db="EMBL/GenBank/DDBJ databases">
        <title>Sequencing the genomes of 1000 actinobacteria strains.</title>
        <authorList>
            <person name="Klenk H.-P."/>
        </authorList>
    </citation>
    <scope>NUCLEOTIDE SEQUENCE [LARGE SCALE GENOMIC DNA]</scope>
    <source>
        <strain evidence="12 13">DSM 45162</strain>
    </source>
</reference>
<evidence type="ECO:0000256" key="7">
    <source>
        <dbReference type="PROSITE-ProRule" id="PRU00703"/>
    </source>
</evidence>
<dbReference type="Proteomes" id="UP000292564">
    <property type="component" value="Unassembled WGS sequence"/>
</dbReference>
<keyword evidence="3 8" id="KW-0812">Transmembrane</keyword>
<evidence type="ECO:0000256" key="1">
    <source>
        <dbReference type="ARBA" id="ARBA00004651"/>
    </source>
</evidence>
<keyword evidence="4" id="KW-0677">Repeat</keyword>
<evidence type="ECO:0000256" key="3">
    <source>
        <dbReference type="ARBA" id="ARBA00022692"/>
    </source>
</evidence>
<dbReference type="SMART" id="SM00116">
    <property type="entry name" value="CBS"/>
    <property type="match status" value="2"/>
</dbReference>
<evidence type="ECO:0000256" key="9">
    <source>
        <dbReference type="SAM" id="Phobius"/>
    </source>
</evidence>
<keyword evidence="13" id="KW-1185">Reference proteome</keyword>
<keyword evidence="2" id="KW-1003">Cell membrane</keyword>
<feature type="transmembrane region" description="Helical" evidence="9">
    <location>
        <begin position="98"/>
        <end position="119"/>
    </location>
</feature>
<dbReference type="PROSITE" id="PS51846">
    <property type="entry name" value="CNNM"/>
    <property type="match status" value="1"/>
</dbReference>
<dbReference type="InterPro" id="IPR000644">
    <property type="entry name" value="CBS_dom"/>
</dbReference>
<dbReference type="EMBL" id="SHKY01000002">
    <property type="protein sequence ID" value="RZU46515.1"/>
    <property type="molecule type" value="Genomic_DNA"/>
</dbReference>
<dbReference type="PANTHER" id="PTHR43099:SF5">
    <property type="entry name" value="HLYC_CORC FAMILY TRANSPORTER"/>
    <property type="match status" value="1"/>
</dbReference>
<dbReference type="RefSeq" id="WP_130513726.1">
    <property type="nucleotide sequence ID" value="NZ_SHKY01000002.1"/>
</dbReference>
<organism evidence="12 13">
    <name type="scientific">Krasilnikovia cinnamomea</name>
    <dbReference type="NCBI Taxonomy" id="349313"/>
    <lineage>
        <taxon>Bacteria</taxon>
        <taxon>Bacillati</taxon>
        <taxon>Actinomycetota</taxon>
        <taxon>Actinomycetes</taxon>
        <taxon>Micromonosporales</taxon>
        <taxon>Micromonosporaceae</taxon>
        <taxon>Krasilnikovia</taxon>
    </lineage>
</organism>
<feature type="domain" description="CBS" evidence="10">
    <location>
        <begin position="284"/>
        <end position="340"/>
    </location>
</feature>
<evidence type="ECO:0000256" key="4">
    <source>
        <dbReference type="ARBA" id="ARBA00022737"/>
    </source>
</evidence>
<dbReference type="InterPro" id="IPR051676">
    <property type="entry name" value="UPF0053_domain"/>
</dbReference>
<feature type="domain" description="CBS" evidence="10">
    <location>
        <begin position="221"/>
        <end position="279"/>
    </location>
</feature>
<name>A0A4Q7Z9G8_9ACTN</name>
<evidence type="ECO:0000259" key="11">
    <source>
        <dbReference type="PROSITE" id="PS51846"/>
    </source>
</evidence>
<comment type="subcellular location">
    <subcellularLocation>
        <location evidence="1">Cell membrane</location>
        <topology evidence="1">Multi-pass membrane protein</topology>
    </subcellularLocation>
</comment>
<feature type="domain" description="CNNM transmembrane" evidence="11">
    <location>
        <begin position="1"/>
        <end position="202"/>
    </location>
</feature>
<dbReference type="InterPro" id="IPR046342">
    <property type="entry name" value="CBS_dom_sf"/>
</dbReference>
<dbReference type="CDD" id="cd04590">
    <property type="entry name" value="CBS_pair_CorC_HlyC_assoc"/>
    <property type="match status" value="1"/>
</dbReference>
<evidence type="ECO:0000256" key="2">
    <source>
        <dbReference type="ARBA" id="ARBA00022475"/>
    </source>
</evidence>
<evidence type="ECO:0000313" key="13">
    <source>
        <dbReference type="Proteomes" id="UP000292564"/>
    </source>
</evidence>